<evidence type="ECO:0000313" key="7">
    <source>
        <dbReference type="Proteomes" id="UP000326961"/>
    </source>
</evidence>
<keyword evidence="2" id="KW-0805">Transcription regulation</keyword>
<evidence type="ECO:0000256" key="3">
    <source>
        <dbReference type="ARBA" id="ARBA00023125"/>
    </source>
</evidence>
<dbReference type="AlphaFoldDB" id="A0A5P3XBA2"/>
<sequence length="294" mass="34307">MIDFRLKTFIDLCETKSYTKTAKRLCITQPAVSQHIKYIESQYNIKLFNYIGKTLILTKVGQEFLDSILKLRTMSLSIQNNLKKSNYSAKPLSFGATRSIGEFVMPNVIKSYLSQNSYSNLSMIVDNTKNLLDMLKRGLLEFCFIEGHFNKADYETYLMSYEDFVFVSSPKNPICNKSNLKVEDLFSENLIIREQGSGSRDIFEMWLFERNYTTKNFSKLLQIGNINIIKELVKDNYGISIIYKVAVLEEIKNKELVVLDVDSMNLSHEFNFIFLKESIYADEYIEFYNKIKNF</sequence>
<organism evidence="6 7">
    <name type="scientific">Paraclostridium bifermentans</name>
    <name type="common">Clostridium bifermentans</name>
    <dbReference type="NCBI Taxonomy" id="1490"/>
    <lineage>
        <taxon>Bacteria</taxon>
        <taxon>Bacillati</taxon>
        <taxon>Bacillota</taxon>
        <taxon>Clostridia</taxon>
        <taxon>Peptostreptococcales</taxon>
        <taxon>Peptostreptococcaceae</taxon>
        <taxon>Paraclostridium</taxon>
    </lineage>
</organism>
<keyword evidence="3" id="KW-0238">DNA-binding</keyword>
<dbReference type="EMBL" id="CP032452">
    <property type="protein sequence ID" value="QEZ67404.1"/>
    <property type="molecule type" value="Genomic_DNA"/>
</dbReference>
<gene>
    <name evidence="6" type="ORF">D4A35_00085</name>
</gene>
<dbReference type="SUPFAM" id="SSF53850">
    <property type="entry name" value="Periplasmic binding protein-like II"/>
    <property type="match status" value="1"/>
</dbReference>
<proteinExistence type="inferred from homology"/>
<dbReference type="Pfam" id="PF03466">
    <property type="entry name" value="LysR_substrate"/>
    <property type="match status" value="1"/>
</dbReference>
<feature type="domain" description="HTH lysR-type" evidence="5">
    <location>
        <begin position="1"/>
        <end position="58"/>
    </location>
</feature>
<dbReference type="PANTHER" id="PTHR30126">
    <property type="entry name" value="HTH-TYPE TRANSCRIPTIONAL REGULATOR"/>
    <property type="match status" value="1"/>
</dbReference>
<dbReference type="GO" id="GO:0000976">
    <property type="term" value="F:transcription cis-regulatory region binding"/>
    <property type="evidence" value="ECO:0007669"/>
    <property type="project" value="TreeGrafter"/>
</dbReference>
<dbReference type="PRINTS" id="PR00039">
    <property type="entry name" value="HTHLYSR"/>
</dbReference>
<evidence type="ECO:0000259" key="5">
    <source>
        <dbReference type="PROSITE" id="PS50931"/>
    </source>
</evidence>
<reference evidence="6 7" key="1">
    <citation type="submission" date="2018-09" db="EMBL/GenBank/DDBJ databases">
        <title>A clostridial neurotoxin that targets Anopheles mosquitoes.</title>
        <authorList>
            <person name="Contreras E."/>
            <person name="Masuyer G."/>
            <person name="Qureshi N."/>
            <person name="Chawla S."/>
            <person name="Lim H.L."/>
            <person name="Chen J."/>
            <person name="Stenmark P."/>
            <person name="Gill S."/>
        </authorList>
    </citation>
    <scope>NUCLEOTIDE SEQUENCE [LARGE SCALE GENOMIC DNA]</scope>
    <source>
        <strain evidence="6 7">Cbm</strain>
    </source>
</reference>
<dbReference type="GO" id="GO:0003700">
    <property type="term" value="F:DNA-binding transcription factor activity"/>
    <property type="evidence" value="ECO:0007669"/>
    <property type="project" value="InterPro"/>
</dbReference>
<accession>A0A5P3XBA2</accession>
<keyword evidence="4" id="KW-0804">Transcription</keyword>
<evidence type="ECO:0000313" key="6">
    <source>
        <dbReference type="EMBL" id="QEZ67404.1"/>
    </source>
</evidence>
<dbReference type="InterPro" id="IPR036390">
    <property type="entry name" value="WH_DNA-bd_sf"/>
</dbReference>
<evidence type="ECO:0000256" key="1">
    <source>
        <dbReference type="ARBA" id="ARBA00009437"/>
    </source>
</evidence>
<dbReference type="Proteomes" id="UP000326961">
    <property type="component" value="Chromosome"/>
</dbReference>
<dbReference type="Pfam" id="PF00126">
    <property type="entry name" value="HTH_1"/>
    <property type="match status" value="1"/>
</dbReference>
<dbReference type="PROSITE" id="PS50931">
    <property type="entry name" value="HTH_LYSR"/>
    <property type="match status" value="1"/>
</dbReference>
<protein>
    <submittedName>
        <fullName evidence="6">LysR family transcriptional regulator</fullName>
    </submittedName>
</protein>
<comment type="similarity">
    <text evidence="1">Belongs to the LysR transcriptional regulatory family.</text>
</comment>
<evidence type="ECO:0000256" key="2">
    <source>
        <dbReference type="ARBA" id="ARBA00023015"/>
    </source>
</evidence>
<dbReference type="SUPFAM" id="SSF46785">
    <property type="entry name" value="Winged helix' DNA-binding domain"/>
    <property type="match status" value="1"/>
</dbReference>
<dbReference type="InterPro" id="IPR005119">
    <property type="entry name" value="LysR_subst-bd"/>
</dbReference>
<dbReference type="Gene3D" id="3.40.190.10">
    <property type="entry name" value="Periplasmic binding protein-like II"/>
    <property type="match status" value="2"/>
</dbReference>
<evidence type="ECO:0000256" key="4">
    <source>
        <dbReference type="ARBA" id="ARBA00023163"/>
    </source>
</evidence>
<dbReference type="InterPro" id="IPR000847">
    <property type="entry name" value="LysR_HTH_N"/>
</dbReference>
<name>A0A5P3XBA2_PARBF</name>
<dbReference type="RefSeq" id="WP_021430785.1">
    <property type="nucleotide sequence ID" value="NZ_BROK01000117.1"/>
</dbReference>
<dbReference type="PANTHER" id="PTHR30126:SF40">
    <property type="entry name" value="HTH-TYPE TRANSCRIPTIONAL REGULATOR GLTR"/>
    <property type="match status" value="1"/>
</dbReference>
<dbReference type="InterPro" id="IPR036388">
    <property type="entry name" value="WH-like_DNA-bd_sf"/>
</dbReference>
<dbReference type="Gene3D" id="1.10.10.10">
    <property type="entry name" value="Winged helix-like DNA-binding domain superfamily/Winged helix DNA-binding domain"/>
    <property type="match status" value="1"/>
</dbReference>